<feature type="chain" id="PRO_5047524637" evidence="1">
    <location>
        <begin position="21"/>
        <end position="99"/>
    </location>
</feature>
<sequence length="99" mass="11255">MRKLSIFVFLISLFSFSSICSGSTFSYSFFKNAPSIYATNNDIENLNPPFAEVSITDVSNNSINIDIYLPDPTGMFEQLNFEFLPEIAYIKRQDFSNPT</sequence>
<organism evidence="2 3">
    <name type="scientific">Methylomonas albis</name>
    <dbReference type="NCBI Taxonomy" id="1854563"/>
    <lineage>
        <taxon>Bacteria</taxon>
        <taxon>Pseudomonadati</taxon>
        <taxon>Pseudomonadota</taxon>
        <taxon>Gammaproteobacteria</taxon>
        <taxon>Methylococcales</taxon>
        <taxon>Methylococcaceae</taxon>
        <taxon>Methylomonas</taxon>
    </lineage>
</organism>
<comment type="caution">
    <text evidence="2">The sequence shown here is derived from an EMBL/GenBank/DDBJ whole genome shotgun (WGS) entry which is preliminary data.</text>
</comment>
<gene>
    <name evidence="2" type="ORF">IE877_19655</name>
</gene>
<reference evidence="2 3" key="1">
    <citation type="submission" date="2020-09" db="EMBL/GenBank/DDBJ databases">
        <title>Methylomonas albis sp. nov. and Methylomonas fluvii sp. nov.: Two cold-adapted methanotrophs from the River Elbe and an amended description of Methylovulum psychrotolerans strain Eb1.</title>
        <authorList>
            <person name="Bussmann I.K."/>
            <person name="Klings K.-W."/>
            <person name="Warnstedt J."/>
            <person name="Hoppert M."/>
            <person name="Saborowski A."/>
            <person name="Horn F."/>
            <person name="Liebner S."/>
        </authorList>
    </citation>
    <scope>NUCLEOTIDE SEQUENCE [LARGE SCALE GENOMIC DNA]</scope>
    <source>
        <strain evidence="2 3">EbA</strain>
    </source>
</reference>
<evidence type="ECO:0000256" key="1">
    <source>
        <dbReference type="SAM" id="SignalP"/>
    </source>
</evidence>
<name>A0ABR9D743_9GAMM</name>
<keyword evidence="1" id="KW-0732">Signal</keyword>
<dbReference type="EMBL" id="JACXSS010000001">
    <property type="protein sequence ID" value="MBD9358059.1"/>
    <property type="molecule type" value="Genomic_DNA"/>
</dbReference>
<evidence type="ECO:0000313" key="3">
    <source>
        <dbReference type="Proteomes" id="UP000652176"/>
    </source>
</evidence>
<proteinExistence type="predicted"/>
<dbReference type="RefSeq" id="WP_192376297.1">
    <property type="nucleotide sequence ID" value="NZ_CAJHIV010000001.1"/>
</dbReference>
<keyword evidence="3" id="KW-1185">Reference proteome</keyword>
<feature type="signal peptide" evidence="1">
    <location>
        <begin position="1"/>
        <end position="20"/>
    </location>
</feature>
<evidence type="ECO:0000313" key="2">
    <source>
        <dbReference type="EMBL" id="MBD9358059.1"/>
    </source>
</evidence>
<protein>
    <submittedName>
        <fullName evidence="2">Uncharacterized protein</fullName>
    </submittedName>
</protein>
<dbReference type="Proteomes" id="UP000652176">
    <property type="component" value="Unassembled WGS sequence"/>
</dbReference>
<accession>A0ABR9D743</accession>